<keyword evidence="5" id="KW-0274">FAD</keyword>
<dbReference type="InterPro" id="IPR013786">
    <property type="entry name" value="AcylCoA_DH/ox_N"/>
</dbReference>
<keyword evidence="6" id="KW-0560">Oxidoreductase</keyword>
<dbReference type="SUPFAM" id="SSF56645">
    <property type="entry name" value="Acyl-CoA dehydrogenase NM domain-like"/>
    <property type="match status" value="1"/>
</dbReference>
<dbReference type="Gene3D" id="1.10.540.10">
    <property type="entry name" value="Acyl-CoA dehydrogenase/oxidase, N-terminal domain"/>
    <property type="match status" value="1"/>
</dbReference>
<comment type="subunit">
    <text evidence="3">Homodimer.</text>
</comment>
<dbReference type="GO" id="GO:0033539">
    <property type="term" value="P:fatty acid beta-oxidation using acyl-CoA dehydrogenase"/>
    <property type="evidence" value="ECO:0007669"/>
    <property type="project" value="TreeGrafter"/>
</dbReference>
<protein>
    <submittedName>
        <fullName evidence="10">Unannotated protein</fullName>
    </submittedName>
</protein>
<name>A0A6J5ZVX2_9ZZZZ</name>
<dbReference type="InterPro" id="IPR036250">
    <property type="entry name" value="AcylCo_DH-like_C"/>
</dbReference>
<dbReference type="PANTHER" id="PTHR48083">
    <property type="entry name" value="MEDIUM-CHAIN SPECIFIC ACYL-COA DEHYDROGENASE, MITOCHONDRIAL-RELATED"/>
    <property type="match status" value="1"/>
</dbReference>
<accession>A0A6J5ZVX2</accession>
<gene>
    <name evidence="10" type="ORF">UFOPK3522_01100</name>
</gene>
<dbReference type="InterPro" id="IPR009100">
    <property type="entry name" value="AcylCoA_DH/oxidase_NM_dom_sf"/>
</dbReference>
<dbReference type="AlphaFoldDB" id="A0A6J5ZVX2"/>
<dbReference type="Pfam" id="PF02770">
    <property type="entry name" value="Acyl-CoA_dh_M"/>
    <property type="match status" value="1"/>
</dbReference>
<comment type="cofactor">
    <cofactor evidence="1">
        <name>FAD</name>
        <dbReference type="ChEBI" id="CHEBI:57692"/>
    </cofactor>
</comment>
<dbReference type="InterPro" id="IPR006091">
    <property type="entry name" value="Acyl-CoA_Oxase/DH_mid-dom"/>
</dbReference>
<evidence type="ECO:0000259" key="9">
    <source>
        <dbReference type="Pfam" id="PF02771"/>
    </source>
</evidence>
<dbReference type="GO" id="GO:0005737">
    <property type="term" value="C:cytoplasm"/>
    <property type="evidence" value="ECO:0007669"/>
    <property type="project" value="TreeGrafter"/>
</dbReference>
<evidence type="ECO:0000256" key="6">
    <source>
        <dbReference type="ARBA" id="ARBA00023002"/>
    </source>
</evidence>
<feature type="domain" description="Acyl-CoA dehydrogenase/oxidase N-terminal" evidence="9">
    <location>
        <begin position="43"/>
        <end position="131"/>
    </location>
</feature>
<comment type="similarity">
    <text evidence="2">Belongs to the acyl-CoA dehydrogenase family.</text>
</comment>
<dbReference type="InterPro" id="IPR046373">
    <property type="entry name" value="Acyl-CoA_Oxase/DH_mid-dom_sf"/>
</dbReference>
<evidence type="ECO:0000256" key="4">
    <source>
        <dbReference type="ARBA" id="ARBA00022630"/>
    </source>
</evidence>
<dbReference type="PANTHER" id="PTHR48083:SF13">
    <property type="entry name" value="ACYL-COA DEHYDROGENASE FAMILY MEMBER 11"/>
    <property type="match status" value="1"/>
</dbReference>
<organism evidence="10">
    <name type="scientific">freshwater metagenome</name>
    <dbReference type="NCBI Taxonomy" id="449393"/>
    <lineage>
        <taxon>unclassified sequences</taxon>
        <taxon>metagenomes</taxon>
        <taxon>ecological metagenomes</taxon>
    </lineage>
</organism>
<keyword evidence="4" id="KW-0285">Flavoprotein</keyword>
<dbReference type="GO" id="GO:0003995">
    <property type="term" value="F:acyl-CoA dehydrogenase activity"/>
    <property type="evidence" value="ECO:0007669"/>
    <property type="project" value="TreeGrafter"/>
</dbReference>
<dbReference type="Pfam" id="PF00441">
    <property type="entry name" value="Acyl-CoA_dh_1"/>
    <property type="match status" value="1"/>
</dbReference>
<evidence type="ECO:0000256" key="3">
    <source>
        <dbReference type="ARBA" id="ARBA00011738"/>
    </source>
</evidence>
<dbReference type="InterPro" id="IPR009075">
    <property type="entry name" value="AcylCo_DH/oxidase_C"/>
</dbReference>
<feature type="domain" description="Acyl-CoA dehydrogenase/oxidase C-terminal" evidence="7">
    <location>
        <begin position="247"/>
        <end position="396"/>
    </location>
</feature>
<dbReference type="EMBL" id="CAESAO010000100">
    <property type="protein sequence ID" value="CAB4345426.1"/>
    <property type="molecule type" value="Genomic_DNA"/>
</dbReference>
<evidence type="ECO:0000256" key="1">
    <source>
        <dbReference type="ARBA" id="ARBA00001974"/>
    </source>
</evidence>
<dbReference type="InterPro" id="IPR050741">
    <property type="entry name" value="Acyl-CoA_dehydrogenase"/>
</dbReference>
<proteinExistence type="inferred from homology"/>
<dbReference type="Gene3D" id="2.40.110.10">
    <property type="entry name" value="Butyryl-CoA Dehydrogenase, subunit A, domain 2"/>
    <property type="match status" value="1"/>
</dbReference>
<feature type="domain" description="Acyl-CoA oxidase/dehydrogenase middle" evidence="8">
    <location>
        <begin position="135"/>
        <end position="235"/>
    </location>
</feature>
<evidence type="ECO:0000259" key="8">
    <source>
        <dbReference type="Pfam" id="PF02770"/>
    </source>
</evidence>
<dbReference type="InterPro" id="IPR037069">
    <property type="entry name" value="AcylCoA_DH/ox_N_sf"/>
</dbReference>
<dbReference type="SUPFAM" id="SSF47203">
    <property type="entry name" value="Acyl-CoA dehydrogenase C-terminal domain-like"/>
    <property type="match status" value="1"/>
</dbReference>
<dbReference type="GO" id="GO:0050660">
    <property type="term" value="F:flavin adenine dinucleotide binding"/>
    <property type="evidence" value="ECO:0007669"/>
    <property type="project" value="InterPro"/>
</dbReference>
<evidence type="ECO:0000313" key="10">
    <source>
        <dbReference type="EMBL" id="CAB4345426.1"/>
    </source>
</evidence>
<dbReference type="FunFam" id="2.40.110.10:FF:000002">
    <property type="entry name" value="Acyl-CoA dehydrogenase fadE12"/>
    <property type="match status" value="1"/>
</dbReference>
<evidence type="ECO:0000259" key="7">
    <source>
        <dbReference type="Pfam" id="PF00441"/>
    </source>
</evidence>
<evidence type="ECO:0000256" key="5">
    <source>
        <dbReference type="ARBA" id="ARBA00022827"/>
    </source>
</evidence>
<sequence length="403" mass="44821">MQFEVSDQGKELQEKLLLFMDECVYPAESVFEQQMEAAGDPEHHPQIVDDLKIEARKRGLWNLFLPHKTEWTEGLSNFDYAPLAEISGRSIALAPEAMNCSAPDTGNMELLTEFGTPEQQQEWLRPLLEGEIRSCFSMTEPDVASSDATNVETSIVRDGDEYVINGRKWWSSGAGRESCKFSIVMGKTDPEARAHAQQSMVIVPLDTPGITHVRNLKVFGYLDRETHSELLFDDVRVPTSNVLGPEGGGFMMAQARLGPGRIHHCMRLIGMAERALEMACRRALSREAFRKTLAEQGVIQDWIAESRLAIDQARLLTMDAASQMDKTGNKAARNAISSIKVVVPRMTCDVIDRAIQIHGGAGVSEDFPLAAMYAGARTLRIADGPDEVHKMVIARRELSRYAE</sequence>
<evidence type="ECO:0000256" key="2">
    <source>
        <dbReference type="ARBA" id="ARBA00009347"/>
    </source>
</evidence>
<reference evidence="10" key="1">
    <citation type="submission" date="2020-05" db="EMBL/GenBank/DDBJ databases">
        <authorList>
            <person name="Chiriac C."/>
            <person name="Salcher M."/>
            <person name="Ghai R."/>
            <person name="Kavagutti S V."/>
        </authorList>
    </citation>
    <scope>NUCLEOTIDE SEQUENCE</scope>
</reference>
<dbReference type="Gene3D" id="1.20.140.10">
    <property type="entry name" value="Butyryl-CoA Dehydrogenase, subunit A, domain 3"/>
    <property type="match status" value="1"/>
</dbReference>
<dbReference type="Pfam" id="PF02771">
    <property type="entry name" value="Acyl-CoA_dh_N"/>
    <property type="match status" value="1"/>
</dbReference>